<dbReference type="OrthoDB" id="9768187at2"/>
<name>A0A0C1MQX9_9RICK</name>
<dbReference type="Pfam" id="PF01098">
    <property type="entry name" value="FTSW_RODA_SPOVE"/>
    <property type="match status" value="1"/>
</dbReference>
<feature type="transmembrane region" description="Helical" evidence="16">
    <location>
        <begin position="274"/>
        <end position="291"/>
    </location>
</feature>
<gene>
    <name evidence="17" type="primary">ftsW_2</name>
    <name evidence="17" type="ORF">NF27_HS00040</name>
</gene>
<evidence type="ECO:0000256" key="7">
    <source>
        <dbReference type="ARBA" id="ARBA00022989"/>
    </source>
</evidence>
<evidence type="ECO:0000256" key="2">
    <source>
        <dbReference type="ARBA" id="ARBA00022676"/>
    </source>
</evidence>
<protein>
    <recommendedName>
        <fullName evidence="12">Probable peptidoglycan glycosyltransferase FtsW</fullName>
        <ecNumber evidence="14">2.4.99.28</ecNumber>
    </recommendedName>
    <alternativeName>
        <fullName evidence="13">Cell division protein FtsW</fullName>
    </alternativeName>
    <alternativeName>
        <fullName evidence="10">Cell wall polymerase</fullName>
    </alternativeName>
    <alternativeName>
        <fullName evidence="9">Peptidoglycan polymerase</fullName>
    </alternativeName>
</protein>
<keyword evidence="17" id="KW-0132">Cell division</keyword>
<evidence type="ECO:0000256" key="14">
    <source>
        <dbReference type="ARBA" id="ARBA00044770"/>
    </source>
</evidence>
<keyword evidence="6" id="KW-0573">Peptidoglycan synthesis</keyword>
<evidence type="ECO:0000256" key="13">
    <source>
        <dbReference type="ARBA" id="ARBA00041418"/>
    </source>
</evidence>
<feature type="transmembrane region" description="Helical" evidence="16">
    <location>
        <begin position="303"/>
        <end position="328"/>
    </location>
</feature>
<dbReference type="GO" id="GO:0032153">
    <property type="term" value="C:cell division site"/>
    <property type="evidence" value="ECO:0007669"/>
    <property type="project" value="TreeGrafter"/>
</dbReference>
<keyword evidence="17" id="KW-0131">Cell cycle</keyword>
<evidence type="ECO:0000256" key="16">
    <source>
        <dbReference type="SAM" id="Phobius"/>
    </source>
</evidence>
<dbReference type="EC" id="2.4.99.28" evidence="14"/>
<dbReference type="AlphaFoldDB" id="A0A0C1MQX9"/>
<feature type="transmembrane region" description="Helical" evidence="16">
    <location>
        <begin position="146"/>
        <end position="165"/>
    </location>
</feature>
<comment type="catalytic activity">
    <reaction evidence="15">
        <text>[GlcNAc-(1-&gt;4)-Mur2Ac(oyl-L-Ala-gamma-D-Glu-L-Lys-D-Ala-D-Ala)](n)-di-trans,octa-cis-undecaprenyl diphosphate + beta-D-GlcNAc-(1-&gt;4)-Mur2Ac(oyl-L-Ala-gamma-D-Glu-L-Lys-D-Ala-D-Ala)-di-trans,octa-cis-undecaprenyl diphosphate = [GlcNAc-(1-&gt;4)-Mur2Ac(oyl-L-Ala-gamma-D-Glu-L-Lys-D-Ala-D-Ala)](n+1)-di-trans,octa-cis-undecaprenyl diphosphate + di-trans,octa-cis-undecaprenyl diphosphate + H(+)</text>
        <dbReference type="Rhea" id="RHEA:23708"/>
        <dbReference type="Rhea" id="RHEA-COMP:9602"/>
        <dbReference type="Rhea" id="RHEA-COMP:9603"/>
        <dbReference type="ChEBI" id="CHEBI:15378"/>
        <dbReference type="ChEBI" id="CHEBI:58405"/>
        <dbReference type="ChEBI" id="CHEBI:60033"/>
        <dbReference type="ChEBI" id="CHEBI:78435"/>
        <dbReference type="EC" id="2.4.99.28"/>
    </reaction>
</comment>
<feature type="transmembrane region" description="Helical" evidence="16">
    <location>
        <begin position="83"/>
        <end position="101"/>
    </location>
</feature>
<proteinExistence type="inferred from homology"/>
<accession>A0A0C1MQX9</accession>
<keyword evidence="3" id="KW-0808">Transferase</keyword>
<dbReference type="STRING" id="86105.NF27_HS00040"/>
<keyword evidence="7 16" id="KW-1133">Transmembrane helix</keyword>
<evidence type="ECO:0000256" key="15">
    <source>
        <dbReference type="ARBA" id="ARBA00049902"/>
    </source>
</evidence>
<dbReference type="InterPro" id="IPR001182">
    <property type="entry name" value="FtsW/RodA"/>
</dbReference>
<keyword evidence="2" id="KW-0328">Glycosyltransferase</keyword>
<keyword evidence="4 16" id="KW-0812">Transmembrane</keyword>
<evidence type="ECO:0000313" key="18">
    <source>
        <dbReference type="Proteomes" id="UP000031258"/>
    </source>
</evidence>
<dbReference type="PATRIC" id="fig|86105.3.peg.1712"/>
<evidence type="ECO:0000256" key="3">
    <source>
        <dbReference type="ARBA" id="ARBA00022679"/>
    </source>
</evidence>
<evidence type="ECO:0000256" key="12">
    <source>
        <dbReference type="ARBA" id="ARBA00041185"/>
    </source>
</evidence>
<dbReference type="Proteomes" id="UP000031258">
    <property type="component" value="Unassembled WGS sequence"/>
</dbReference>
<dbReference type="PANTHER" id="PTHR30474:SF2">
    <property type="entry name" value="PEPTIDOGLYCAN GLYCOSYLTRANSFERASE FTSW-RELATED"/>
    <property type="match status" value="1"/>
</dbReference>
<dbReference type="GO" id="GO:0015648">
    <property type="term" value="F:lipid-linked peptidoglycan transporter activity"/>
    <property type="evidence" value="ECO:0007669"/>
    <property type="project" value="TreeGrafter"/>
</dbReference>
<keyword evidence="8 16" id="KW-0472">Membrane</keyword>
<organism evidence="17 18">
    <name type="scientific">Candidatus Jidaibacter acanthamoebae</name>
    <dbReference type="NCBI Taxonomy" id="86105"/>
    <lineage>
        <taxon>Bacteria</taxon>
        <taxon>Pseudomonadati</taxon>
        <taxon>Pseudomonadota</taxon>
        <taxon>Alphaproteobacteria</taxon>
        <taxon>Rickettsiales</taxon>
        <taxon>Candidatus Midichloriaceae</taxon>
        <taxon>Candidatus Jidaibacter</taxon>
    </lineage>
</organism>
<dbReference type="GO" id="GO:0005886">
    <property type="term" value="C:plasma membrane"/>
    <property type="evidence" value="ECO:0007669"/>
    <property type="project" value="TreeGrafter"/>
</dbReference>
<feature type="transmembrane region" description="Helical" evidence="16">
    <location>
        <begin position="12"/>
        <end position="39"/>
    </location>
</feature>
<dbReference type="EMBL" id="JSWE01000186">
    <property type="protein sequence ID" value="KIE04417.1"/>
    <property type="molecule type" value="Genomic_DNA"/>
</dbReference>
<evidence type="ECO:0000256" key="8">
    <source>
        <dbReference type="ARBA" id="ARBA00023136"/>
    </source>
</evidence>
<feature type="transmembrane region" description="Helical" evidence="16">
    <location>
        <begin position="59"/>
        <end position="76"/>
    </location>
</feature>
<evidence type="ECO:0000256" key="6">
    <source>
        <dbReference type="ARBA" id="ARBA00022984"/>
    </source>
</evidence>
<sequence length="375" mass="41628">MVERRGSGFFKRWWWAIDSVFLIFVLMVISIGAMLITTASPAVAERLGLSSFYFVKRQFIFLLLAVSLILLISTFSEKTIKRFSLFGFLIFLTLMVAVLFIGDEAKGAKRWITIQGFSLQPSEFIKPFFAVITGLILSERYTTSNLPGFTICSFLYLVIAILLILQPDIGMTISITAVTATQFFIAGLPIVWIIVTGGLTIFGAFGAYLFLPHVARRIDSFLNPKENENYQVEKSLEAYLNGGLFGKGPGEGTIKNVLPDSHTDFIFAVSGEELGAIFTSVIILLFFLIVLRGFLKIIKDNNLFYIYSTAGLLMYFALQSIFNIGVTLHLFPTKGMTLPFISYGGSSVLSFAIIIGISLSLTKKRYGSLLGLKKE</sequence>
<keyword evidence="5" id="KW-0133">Cell shape</keyword>
<evidence type="ECO:0000313" key="17">
    <source>
        <dbReference type="EMBL" id="KIE04417.1"/>
    </source>
</evidence>
<dbReference type="RefSeq" id="WP_039458539.1">
    <property type="nucleotide sequence ID" value="NZ_JSWE01000186.1"/>
</dbReference>
<dbReference type="GO" id="GO:0051301">
    <property type="term" value="P:cell division"/>
    <property type="evidence" value="ECO:0007669"/>
    <property type="project" value="UniProtKB-KW"/>
</dbReference>
<reference evidence="17 18" key="1">
    <citation type="submission" date="2014-11" db="EMBL/GenBank/DDBJ databases">
        <title>A Rickettsiales Symbiont of Amoebae With Ancient Features.</title>
        <authorList>
            <person name="Schulz F."/>
            <person name="Martijn J."/>
            <person name="Wascher F."/>
            <person name="Kostanjsek R."/>
            <person name="Ettema T.J."/>
            <person name="Horn M."/>
        </authorList>
    </citation>
    <scope>NUCLEOTIDE SEQUENCE [LARGE SCALE GENOMIC DNA]</scope>
    <source>
        <strain evidence="17 18">UWC36</strain>
    </source>
</reference>
<dbReference type="GO" id="GO:0009252">
    <property type="term" value="P:peptidoglycan biosynthetic process"/>
    <property type="evidence" value="ECO:0007669"/>
    <property type="project" value="UniProtKB-KW"/>
</dbReference>
<keyword evidence="18" id="KW-1185">Reference proteome</keyword>
<dbReference type="PANTHER" id="PTHR30474">
    <property type="entry name" value="CELL CYCLE PROTEIN"/>
    <property type="match status" value="1"/>
</dbReference>
<dbReference type="GO" id="GO:0008360">
    <property type="term" value="P:regulation of cell shape"/>
    <property type="evidence" value="ECO:0007669"/>
    <property type="project" value="UniProtKB-KW"/>
</dbReference>
<evidence type="ECO:0000256" key="11">
    <source>
        <dbReference type="ARBA" id="ARBA00038053"/>
    </source>
</evidence>
<evidence type="ECO:0000256" key="10">
    <source>
        <dbReference type="ARBA" id="ARBA00033270"/>
    </source>
</evidence>
<comment type="subcellular location">
    <subcellularLocation>
        <location evidence="1">Membrane</location>
        <topology evidence="1">Multi-pass membrane protein</topology>
    </subcellularLocation>
</comment>
<comment type="similarity">
    <text evidence="11">Belongs to the SEDS family. FtsW subfamily.</text>
</comment>
<feature type="transmembrane region" description="Helical" evidence="16">
    <location>
        <begin position="340"/>
        <end position="361"/>
    </location>
</feature>
<feature type="transmembrane region" description="Helical" evidence="16">
    <location>
        <begin position="186"/>
        <end position="211"/>
    </location>
</feature>
<evidence type="ECO:0000256" key="9">
    <source>
        <dbReference type="ARBA" id="ARBA00032370"/>
    </source>
</evidence>
<evidence type="ECO:0000256" key="5">
    <source>
        <dbReference type="ARBA" id="ARBA00022960"/>
    </source>
</evidence>
<evidence type="ECO:0000256" key="4">
    <source>
        <dbReference type="ARBA" id="ARBA00022692"/>
    </source>
</evidence>
<comment type="caution">
    <text evidence="17">The sequence shown here is derived from an EMBL/GenBank/DDBJ whole genome shotgun (WGS) entry which is preliminary data.</text>
</comment>
<evidence type="ECO:0000256" key="1">
    <source>
        <dbReference type="ARBA" id="ARBA00004141"/>
    </source>
</evidence>
<dbReference type="GO" id="GO:0008955">
    <property type="term" value="F:peptidoglycan glycosyltransferase activity"/>
    <property type="evidence" value="ECO:0007669"/>
    <property type="project" value="UniProtKB-EC"/>
</dbReference>